<evidence type="ECO:0008006" key="4">
    <source>
        <dbReference type="Google" id="ProtNLM"/>
    </source>
</evidence>
<keyword evidence="1" id="KW-0732">Signal</keyword>
<dbReference type="RefSeq" id="WP_143162672.1">
    <property type="nucleotide sequence ID" value="NZ_RJKL01000001.1"/>
</dbReference>
<protein>
    <recommendedName>
        <fullName evidence="4">Secreted protein</fullName>
    </recommendedName>
</protein>
<name>A0A3N1GCI6_9ACTN</name>
<accession>A0A3N1GCI6</accession>
<feature type="chain" id="PRO_5018127818" description="Secreted protein" evidence="1">
    <location>
        <begin position="29"/>
        <end position="159"/>
    </location>
</feature>
<dbReference type="AlphaFoldDB" id="A0A3N1GCI6"/>
<dbReference type="EMBL" id="RJKL01000001">
    <property type="protein sequence ID" value="ROP27937.1"/>
    <property type="molecule type" value="Genomic_DNA"/>
</dbReference>
<reference evidence="2 3" key="1">
    <citation type="submission" date="2018-11" db="EMBL/GenBank/DDBJ databases">
        <title>Sequencing the genomes of 1000 actinobacteria strains.</title>
        <authorList>
            <person name="Klenk H.-P."/>
        </authorList>
    </citation>
    <scope>NUCLEOTIDE SEQUENCE [LARGE SCALE GENOMIC DNA]</scope>
    <source>
        <strain evidence="2 3">DSM 43634</strain>
    </source>
</reference>
<feature type="signal peptide" evidence="1">
    <location>
        <begin position="1"/>
        <end position="28"/>
    </location>
</feature>
<comment type="caution">
    <text evidence="2">The sequence shown here is derived from an EMBL/GenBank/DDBJ whole genome shotgun (WGS) entry which is preliminary data.</text>
</comment>
<evidence type="ECO:0000313" key="3">
    <source>
        <dbReference type="Proteomes" id="UP000271683"/>
    </source>
</evidence>
<evidence type="ECO:0000313" key="2">
    <source>
        <dbReference type="EMBL" id="ROP27937.1"/>
    </source>
</evidence>
<dbReference type="Proteomes" id="UP000271683">
    <property type="component" value="Unassembled WGS sequence"/>
</dbReference>
<sequence length="159" mass="15936">MPTVAIRALAVCVAAGIAWTAGVTPAAAADGTPAAAGGTAVAHDTEFRLSVGRAAATGFYDLAMSIPERPVPPVVVGGTLANHARSGCGVVQLAANGPADEIVWPTLAYVCGPGQTAFQARSSYLFGGAKPPLRLCVGPTVAQAESGRHCDVYTPPPDL</sequence>
<evidence type="ECO:0000256" key="1">
    <source>
        <dbReference type="SAM" id="SignalP"/>
    </source>
</evidence>
<proteinExistence type="predicted"/>
<gene>
    <name evidence="2" type="ORF">EDD30_0636</name>
</gene>
<organism evidence="2 3">
    <name type="scientific">Couchioplanes caeruleus</name>
    <dbReference type="NCBI Taxonomy" id="56438"/>
    <lineage>
        <taxon>Bacteria</taxon>
        <taxon>Bacillati</taxon>
        <taxon>Actinomycetota</taxon>
        <taxon>Actinomycetes</taxon>
        <taxon>Micromonosporales</taxon>
        <taxon>Micromonosporaceae</taxon>
        <taxon>Couchioplanes</taxon>
    </lineage>
</organism>